<dbReference type="Proteomes" id="UP000807371">
    <property type="component" value="Unassembled WGS sequence"/>
</dbReference>
<name>A0ABS0NDU2_9ACTN</name>
<evidence type="ECO:0008006" key="4">
    <source>
        <dbReference type="Google" id="ProtNLM"/>
    </source>
</evidence>
<evidence type="ECO:0000313" key="2">
    <source>
        <dbReference type="EMBL" id="MBH5333368.1"/>
    </source>
</evidence>
<organism evidence="2 3">
    <name type="scientific">Streptomyces pactum</name>
    <dbReference type="NCBI Taxonomy" id="68249"/>
    <lineage>
        <taxon>Bacteria</taxon>
        <taxon>Bacillati</taxon>
        <taxon>Actinomycetota</taxon>
        <taxon>Actinomycetes</taxon>
        <taxon>Kitasatosporales</taxon>
        <taxon>Streptomycetaceae</taxon>
        <taxon>Streptomyces</taxon>
    </lineage>
</organism>
<dbReference type="PROSITE" id="PS51257">
    <property type="entry name" value="PROKAR_LIPOPROTEIN"/>
    <property type="match status" value="1"/>
</dbReference>
<protein>
    <recommendedName>
        <fullName evidence="4">Lipoprotein</fullName>
    </recommendedName>
</protein>
<reference evidence="2 3" key="1">
    <citation type="submission" date="2020-09" db="EMBL/GenBank/DDBJ databases">
        <title>Biosynthesis of the nuclear factor of activated T cells inhibitor NFAT-133 and its congeners in Streptomyces pactum.</title>
        <authorList>
            <person name="Zhou W."/>
            <person name="Posri P."/>
            <person name="Abugrain M.E."/>
            <person name="Weisberg A.J."/>
            <person name="Chang J.H."/>
            <person name="Mahmud T."/>
        </authorList>
    </citation>
    <scope>NUCLEOTIDE SEQUENCE [LARGE SCALE GENOMIC DNA]</scope>
    <source>
        <strain evidence="2 3">ATCC 27456</strain>
    </source>
</reference>
<comment type="caution">
    <text evidence="2">The sequence shown here is derived from an EMBL/GenBank/DDBJ whole genome shotgun (WGS) entry which is preliminary data.</text>
</comment>
<evidence type="ECO:0000313" key="3">
    <source>
        <dbReference type="Proteomes" id="UP000807371"/>
    </source>
</evidence>
<accession>A0ABS0NDU2</accession>
<dbReference type="EMBL" id="JACYXC010000001">
    <property type="protein sequence ID" value="MBH5333368.1"/>
    <property type="molecule type" value="Genomic_DNA"/>
</dbReference>
<keyword evidence="3" id="KW-1185">Reference proteome</keyword>
<feature type="region of interest" description="Disordered" evidence="1">
    <location>
        <begin position="31"/>
        <end position="52"/>
    </location>
</feature>
<evidence type="ECO:0000256" key="1">
    <source>
        <dbReference type="SAM" id="MobiDB-lite"/>
    </source>
</evidence>
<sequence length="192" mass="20092">MSVGRRGPAGRVLLAGVVWAAALTLSGCGGGGETQGVASARDGGAPKGGSADRGELAEYIEGRRAWVACLRKEGVEAPDPDAKGRVDLGDARLVKSDPKTRRALEKCADLAPPVPESLEKLLQPELTAREKETNKRFSKCMQDNGAPDFPDVAEDGRIEDVVWDQTSAGAKRATRHCNPIIGLPADPGPGKG</sequence>
<gene>
    <name evidence="2" type="ORF">IHE55_00540</name>
</gene>
<proteinExistence type="predicted"/>